<dbReference type="SUPFAM" id="SSF51645">
    <property type="entry name" value="Malate synthase G"/>
    <property type="match status" value="1"/>
</dbReference>
<comment type="catalytic activity">
    <reaction evidence="6 9">
        <text>glyoxylate + acetyl-CoA + H2O = (S)-malate + CoA + H(+)</text>
        <dbReference type="Rhea" id="RHEA:18181"/>
        <dbReference type="ChEBI" id="CHEBI:15377"/>
        <dbReference type="ChEBI" id="CHEBI:15378"/>
        <dbReference type="ChEBI" id="CHEBI:15589"/>
        <dbReference type="ChEBI" id="CHEBI:36655"/>
        <dbReference type="ChEBI" id="CHEBI:57287"/>
        <dbReference type="ChEBI" id="CHEBI:57288"/>
        <dbReference type="EC" id="2.3.3.9"/>
    </reaction>
</comment>
<protein>
    <recommendedName>
        <fullName evidence="7 9">Malate synthase</fullName>
        <ecNumber evidence="2 9">2.3.3.9</ecNumber>
    </recommendedName>
</protein>
<dbReference type="InterPro" id="IPR006252">
    <property type="entry name" value="Malate_synthA"/>
</dbReference>
<evidence type="ECO:0000256" key="1">
    <source>
        <dbReference type="ARBA" id="ARBA00006394"/>
    </source>
</evidence>
<gene>
    <name evidence="14" type="ORF">B8V81_4348</name>
</gene>
<evidence type="ECO:0000313" key="14">
    <source>
        <dbReference type="EMBL" id="PLT45917.1"/>
    </source>
</evidence>
<evidence type="ECO:0000256" key="2">
    <source>
        <dbReference type="ARBA" id="ARBA00012636"/>
    </source>
</evidence>
<dbReference type="GO" id="GO:0004474">
    <property type="term" value="F:malate synthase activity"/>
    <property type="evidence" value="ECO:0007669"/>
    <property type="project" value="UniProtKB-EC"/>
</dbReference>
<feature type="domain" description="Malate synthase TIM barrel" evidence="11">
    <location>
        <begin position="162"/>
        <end position="405"/>
    </location>
</feature>
<comment type="similarity">
    <text evidence="1 9">Belongs to the malate synthase family.</text>
</comment>
<feature type="active site" description="Proton donor" evidence="8">
    <location>
        <position position="445"/>
    </location>
</feature>
<feature type="domain" description="Malate synthase C-terminal" evidence="13">
    <location>
        <begin position="411"/>
        <end position="530"/>
    </location>
</feature>
<dbReference type="EMBL" id="NFEZ01000004">
    <property type="protein sequence ID" value="PLT45917.1"/>
    <property type="molecule type" value="Genomic_DNA"/>
</dbReference>
<dbReference type="InterPro" id="IPR044856">
    <property type="entry name" value="Malate_synth_C_sf"/>
</dbReference>
<evidence type="ECO:0000256" key="8">
    <source>
        <dbReference type="PIRSR" id="PIRSR001363-1"/>
    </source>
</evidence>
<dbReference type="Proteomes" id="UP000234789">
    <property type="component" value="Unassembled WGS sequence"/>
</dbReference>
<keyword evidence="15" id="KW-1185">Reference proteome</keyword>
<dbReference type="FunFam" id="1.20.1220.12:FF:000001">
    <property type="entry name" value="Malate synthase"/>
    <property type="match status" value="1"/>
</dbReference>
<evidence type="ECO:0000256" key="5">
    <source>
        <dbReference type="ARBA" id="ARBA00022679"/>
    </source>
</evidence>
<dbReference type="OrthoDB" id="9768429at2"/>
<keyword evidence="4 9" id="KW-0816">Tricarboxylic acid cycle</keyword>
<evidence type="ECO:0000259" key="13">
    <source>
        <dbReference type="Pfam" id="PF20659"/>
    </source>
</evidence>
<evidence type="ECO:0000256" key="10">
    <source>
        <dbReference type="SAM" id="MobiDB-lite"/>
    </source>
</evidence>
<dbReference type="EC" id="2.3.3.9" evidence="2 9"/>
<feature type="active site" description="Proton acceptor" evidence="8">
    <location>
        <position position="165"/>
    </location>
</feature>
<sequence length="535" mass="59963">MREIDNRLQLAAPPLKPELQAMLTAEALAFVGELEQRFGDRRRALLEERARKQEAFDRGAKPDFRADTAPIRSGSWRISPPPPALQDRRVEIAGPAGDRKMVLYALNSGASVFMCDLEDANAPTWRNVVGGQRNIRDALARTLCHETPDGRRLELAERPAVLKMRPRGWHMEEKHARLGSRPISASLFDFGLFAWHNAPALRQRGEGAYLYLPKLESMEEAALWAHAFVHAEERLGLPRGFFRATVLIETLPAAFEMEEILHALREHVDGLNCGRWDYIFSYIKKLRRHPDAILPDRSLVTMESPFMDAYARLAIRTCHKRGAHCIGGMSAFIPVKHDAKANELALERVRRDKQREARLGHDGTWVAHPALVTVARDVFDAFMPGPNQLGAMPGGGDVTAAELLQAPAGPITEEGVRANLSVGVQYVAAWLDGIGAVPIRGLMEDAATAEISRAQLWQWLHLPEAKLADGRRLAPELLERWLAEELEPLEAGLEPPRRLESLRLAADLFREMTLEQTLPEFLTTRAYPHLQDQSD</sequence>
<dbReference type="Pfam" id="PF20656">
    <property type="entry name" value="MS_N"/>
    <property type="match status" value="1"/>
</dbReference>
<dbReference type="GO" id="GO:0006097">
    <property type="term" value="P:glyoxylate cycle"/>
    <property type="evidence" value="ECO:0007669"/>
    <property type="project" value="UniProtKB-UniPathway"/>
</dbReference>
<dbReference type="PANTHER" id="PTHR42902:SF1">
    <property type="entry name" value="MALATE SYNTHASE 1-RELATED"/>
    <property type="match status" value="1"/>
</dbReference>
<dbReference type="UniPathway" id="UPA00703">
    <property type="reaction ID" value="UER00720"/>
</dbReference>
<dbReference type="GO" id="GO:0005737">
    <property type="term" value="C:cytoplasm"/>
    <property type="evidence" value="ECO:0007669"/>
    <property type="project" value="TreeGrafter"/>
</dbReference>
<dbReference type="InterPro" id="IPR048355">
    <property type="entry name" value="MS_C"/>
</dbReference>
<dbReference type="CDD" id="cd00727">
    <property type="entry name" value="malate_synt_A"/>
    <property type="match status" value="1"/>
</dbReference>
<dbReference type="PROSITE" id="PS00510">
    <property type="entry name" value="MALATE_SYNTHASE"/>
    <property type="match status" value="1"/>
</dbReference>
<name>A0A2N5N6D4_9BACL</name>
<dbReference type="PANTHER" id="PTHR42902">
    <property type="entry name" value="MALATE SYNTHASE"/>
    <property type="match status" value="1"/>
</dbReference>
<evidence type="ECO:0000259" key="12">
    <source>
        <dbReference type="Pfam" id="PF20656"/>
    </source>
</evidence>
<reference evidence="14 15" key="1">
    <citation type="submission" date="2017-05" db="EMBL/GenBank/DDBJ databases">
        <title>Functional genome analysis of Paenibacillus pasadenensis strain R16: insights on endophytic life style and antifungal activity.</title>
        <authorList>
            <person name="Passera A."/>
            <person name="Marcolungo L."/>
            <person name="Casati P."/>
            <person name="Brasca M."/>
            <person name="Quaglino F."/>
            <person name="Delledonne M."/>
        </authorList>
    </citation>
    <scope>NUCLEOTIDE SEQUENCE [LARGE SCALE GENOMIC DNA]</scope>
    <source>
        <strain evidence="14 15">R16</strain>
    </source>
</reference>
<evidence type="ECO:0000256" key="9">
    <source>
        <dbReference type="RuleBase" id="RU000555"/>
    </source>
</evidence>
<dbReference type="InterPro" id="IPR011076">
    <property type="entry name" value="Malate_synth_sf"/>
</dbReference>
<proteinExistence type="inferred from homology"/>
<keyword evidence="14" id="KW-0012">Acyltransferase</keyword>
<dbReference type="InterPro" id="IPR019830">
    <property type="entry name" value="Malate_synthase_CS"/>
</dbReference>
<feature type="domain" description="Malate synthase N-terminal" evidence="12">
    <location>
        <begin position="17"/>
        <end position="68"/>
    </location>
</feature>
<feature type="compositionally biased region" description="Basic and acidic residues" evidence="10">
    <location>
        <begin position="54"/>
        <end position="66"/>
    </location>
</feature>
<organism evidence="14 15">
    <name type="scientific">Paenibacillus pasadenensis</name>
    <dbReference type="NCBI Taxonomy" id="217090"/>
    <lineage>
        <taxon>Bacteria</taxon>
        <taxon>Bacillati</taxon>
        <taxon>Bacillota</taxon>
        <taxon>Bacilli</taxon>
        <taxon>Bacillales</taxon>
        <taxon>Paenibacillaceae</taxon>
        <taxon>Paenibacillus</taxon>
    </lineage>
</organism>
<evidence type="ECO:0000256" key="7">
    <source>
        <dbReference type="ARBA" id="ARBA00068441"/>
    </source>
</evidence>
<keyword evidence="3 9" id="KW-0329">Glyoxylate bypass</keyword>
<feature type="region of interest" description="Disordered" evidence="10">
    <location>
        <begin position="54"/>
        <end position="87"/>
    </location>
</feature>
<dbReference type="Pfam" id="PF01274">
    <property type="entry name" value="MS_TIM-barrel"/>
    <property type="match status" value="1"/>
</dbReference>
<dbReference type="NCBIfam" id="TIGR01344">
    <property type="entry name" value="malate_syn_A"/>
    <property type="match status" value="1"/>
</dbReference>
<evidence type="ECO:0000256" key="6">
    <source>
        <dbReference type="ARBA" id="ARBA00047918"/>
    </source>
</evidence>
<dbReference type="RefSeq" id="WP_028597718.1">
    <property type="nucleotide sequence ID" value="NZ_BIMM01000026.1"/>
</dbReference>
<accession>A0A2N5N6D4</accession>
<dbReference type="Gene3D" id="3.20.20.360">
    <property type="entry name" value="Malate synthase, domain 3"/>
    <property type="match status" value="1"/>
</dbReference>
<dbReference type="Pfam" id="PF20659">
    <property type="entry name" value="MS_C"/>
    <property type="match status" value="1"/>
</dbReference>
<evidence type="ECO:0000259" key="11">
    <source>
        <dbReference type="Pfam" id="PF01274"/>
    </source>
</evidence>
<dbReference type="AlphaFoldDB" id="A0A2N5N6D4"/>
<comment type="caution">
    <text evidence="14">The sequence shown here is derived from an EMBL/GenBank/DDBJ whole genome shotgun (WGS) entry which is preliminary data.</text>
</comment>
<dbReference type="FunFam" id="3.20.20.360:FF:000001">
    <property type="entry name" value="Malate synthase"/>
    <property type="match status" value="1"/>
</dbReference>
<comment type="pathway">
    <text evidence="9">Carbohydrate metabolism; glyoxylate cycle; (S)-malate from isocitrate: step 2/2.</text>
</comment>
<dbReference type="InterPro" id="IPR046363">
    <property type="entry name" value="MS_N_TIM-barrel_dom"/>
</dbReference>
<dbReference type="GO" id="GO:0006099">
    <property type="term" value="P:tricarboxylic acid cycle"/>
    <property type="evidence" value="ECO:0007669"/>
    <property type="project" value="UniProtKB-KW"/>
</dbReference>
<dbReference type="InterPro" id="IPR001465">
    <property type="entry name" value="Malate_synthase_TIM"/>
</dbReference>
<evidence type="ECO:0000256" key="4">
    <source>
        <dbReference type="ARBA" id="ARBA00022532"/>
    </source>
</evidence>
<dbReference type="PIRSF" id="PIRSF001363">
    <property type="entry name" value="Malate_synth"/>
    <property type="match status" value="1"/>
</dbReference>
<evidence type="ECO:0000256" key="3">
    <source>
        <dbReference type="ARBA" id="ARBA00022435"/>
    </source>
</evidence>
<dbReference type="Gene3D" id="1.20.1220.12">
    <property type="entry name" value="Malate synthase, domain III"/>
    <property type="match status" value="1"/>
</dbReference>
<dbReference type="InterPro" id="IPR048356">
    <property type="entry name" value="MS_N"/>
</dbReference>
<evidence type="ECO:0000313" key="15">
    <source>
        <dbReference type="Proteomes" id="UP000234789"/>
    </source>
</evidence>
<keyword evidence="5 9" id="KW-0808">Transferase</keyword>